<reference evidence="12" key="1">
    <citation type="submission" date="2024-06" db="EMBL/GenBank/DDBJ databases">
        <authorList>
            <person name="Liu X."/>
            <person name="Lenzi L."/>
            <person name="Haldenby T S."/>
            <person name="Uol C."/>
        </authorList>
    </citation>
    <scope>NUCLEOTIDE SEQUENCE</scope>
</reference>
<feature type="chain" id="PRO_5043337728" description="GOLD domain-containing protein" evidence="10">
    <location>
        <begin position="20"/>
        <end position="216"/>
    </location>
</feature>
<keyword evidence="3 8" id="KW-0812">Transmembrane</keyword>
<keyword evidence="6 9" id="KW-0472">Membrane</keyword>
<feature type="signal peptide" evidence="10">
    <location>
        <begin position="1"/>
        <end position="19"/>
    </location>
</feature>
<evidence type="ECO:0000256" key="1">
    <source>
        <dbReference type="ARBA" id="ARBA00004479"/>
    </source>
</evidence>
<name>A0AAV2TBR8_CALDB</name>
<keyword evidence="4 10" id="KW-0732">Signal</keyword>
<dbReference type="AlphaFoldDB" id="A0AAV2TBR8"/>
<feature type="transmembrane region" description="Helical" evidence="9">
    <location>
        <begin position="176"/>
        <end position="198"/>
    </location>
</feature>
<evidence type="ECO:0000256" key="5">
    <source>
        <dbReference type="ARBA" id="ARBA00022989"/>
    </source>
</evidence>
<accession>A0AAV2TBR8</accession>
<evidence type="ECO:0000256" key="8">
    <source>
        <dbReference type="RuleBase" id="RU003827"/>
    </source>
</evidence>
<sequence length="216" mass="24742">MLIVLQLLCLLVNVLSVTAHPRRFTFELPDNDHLCFFEDLAPSKKYVLMYQVIHGGQLDIDLRIADPSDKEISKTERTSHDQVFFTSGQNGSYSFCFSNEFSSVSHKLIYFELRLESYESLSEEMGMDEPPSPLTMMESGIEMLHLFLSRAETLQIEFKNRELGDRIVAEELNSAVLFWSLAVSLAILVTTVGQVTILKHFFTEKKVVYSTHTSRF</sequence>
<evidence type="ECO:0000256" key="2">
    <source>
        <dbReference type="ARBA" id="ARBA00007104"/>
    </source>
</evidence>
<organism evidence="12 13">
    <name type="scientific">Calicophoron daubneyi</name>
    <name type="common">Rumen fluke</name>
    <name type="synonym">Paramphistomum daubneyi</name>
    <dbReference type="NCBI Taxonomy" id="300641"/>
    <lineage>
        <taxon>Eukaryota</taxon>
        <taxon>Metazoa</taxon>
        <taxon>Spiralia</taxon>
        <taxon>Lophotrochozoa</taxon>
        <taxon>Platyhelminthes</taxon>
        <taxon>Trematoda</taxon>
        <taxon>Digenea</taxon>
        <taxon>Plagiorchiida</taxon>
        <taxon>Pronocephalata</taxon>
        <taxon>Paramphistomoidea</taxon>
        <taxon>Paramphistomidae</taxon>
        <taxon>Calicophoron</taxon>
    </lineage>
</organism>
<proteinExistence type="inferred from homology"/>
<feature type="domain" description="GOLD" evidence="11">
    <location>
        <begin position="33"/>
        <end position="115"/>
    </location>
</feature>
<dbReference type="GO" id="GO:0016020">
    <property type="term" value="C:membrane"/>
    <property type="evidence" value="ECO:0007669"/>
    <property type="project" value="UniProtKB-SubCell"/>
</dbReference>
<dbReference type="PANTHER" id="PTHR22811">
    <property type="entry name" value="TRANSMEMBRANE EMP24 DOMAIN-CONTAINING PROTEIN"/>
    <property type="match status" value="1"/>
</dbReference>
<evidence type="ECO:0000313" key="12">
    <source>
        <dbReference type="EMBL" id="CAL5134600.1"/>
    </source>
</evidence>
<dbReference type="EMBL" id="CAXLJL010000212">
    <property type="protein sequence ID" value="CAL5134600.1"/>
    <property type="molecule type" value="Genomic_DNA"/>
</dbReference>
<keyword evidence="5 9" id="KW-1133">Transmembrane helix</keyword>
<dbReference type="Proteomes" id="UP001497525">
    <property type="component" value="Unassembled WGS sequence"/>
</dbReference>
<protein>
    <recommendedName>
        <fullName evidence="11">GOLD domain-containing protein</fullName>
    </recommendedName>
</protein>
<dbReference type="InterPro" id="IPR009038">
    <property type="entry name" value="GOLD_dom"/>
</dbReference>
<comment type="caution">
    <text evidence="12">The sequence shown here is derived from an EMBL/GenBank/DDBJ whole genome shotgun (WGS) entry which is preliminary data.</text>
</comment>
<evidence type="ECO:0000313" key="13">
    <source>
        <dbReference type="Proteomes" id="UP001497525"/>
    </source>
</evidence>
<dbReference type="GO" id="GO:0012505">
    <property type="term" value="C:endomembrane system"/>
    <property type="evidence" value="ECO:0007669"/>
    <property type="project" value="UniProtKB-SubCell"/>
</dbReference>
<dbReference type="SUPFAM" id="SSF101576">
    <property type="entry name" value="Supernatant protein factor (SPF), C-terminal domain"/>
    <property type="match status" value="1"/>
</dbReference>
<dbReference type="SMART" id="SM01190">
    <property type="entry name" value="EMP24_GP25L"/>
    <property type="match status" value="1"/>
</dbReference>
<gene>
    <name evidence="12" type="ORF">CDAUBV1_LOCUS8382</name>
</gene>
<dbReference type="PROSITE" id="PS50866">
    <property type="entry name" value="GOLD"/>
    <property type="match status" value="1"/>
</dbReference>
<dbReference type="InterPro" id="IPR015720">
    <property type="entry name" value="Emp24-like"/>
</dbReference>
<comment type="similarity">
    <text evidence="2 8">Belongs to the EMP24/GP25L family.</text>
</comment>
<evidence type="ECO:0000256" key="9">
    <source>
        <dbReference type="SAM" id="Phobius"/>
    </source>
</evidence>
<evidence type="ECO:0000256" key="4">
    <source>
        <dbReference type="ARBA" id="ARBA00022729"/>
    </source>
</evidence>
<evidence type="ECO:0000256" key="7">
    <source>
        <dbReference type="ARBA" id="ARBA00037847"/>
    </source>
</evidence>
<evidence type="ECO:0000259" key="11">
    <source>
        <dbReference type="PROSITE" id="PS50866"/>
    </source>
</evidence>
<evidence type="ECO:0000256" key="6">
    <source>
        <dbReference type="ARBA" id="ARBA00023136"/>
    </source>
</evidence>
<evidence type="ECO:0000256" key="3">
    <source>
        <dbReference type="ARBA" id="ARBA00022692"/>
    </source>
</evidence>
<dbReference type="Pfam" id="PF01105">
    <property type="entry name" value="EMP24_GP25L"/>
    <property type="match status" value="1"/>
</dbReference>
<comment type="subcellular location">
    <subcellularLocation>
        <location evidence="7">Endomembrane system</location>
        <topology evidence="7">Single-pass membrane protein</topology>
    </subcellularLocation>
    <subcellularLocation>
        <location evidence="1 8">Membrane</location>
        <topology evidence="1 8">Single-pass type I membrane protein</topology>
    </subcellularLocation>
</comment>
<evidence type="ECO:0000256" key="10">
    <source>
        <dbReference type="SAM" id="SignalP"/>
    </source>
</evidence>
<dbReference type="InterPro" id="IPR036598">
    <property type="entry name" value="GOLD_dom_sf"/>
</dbReference>